<comment type="caution">
    <text evidence="1">The sequence shown here is derived from an EMBL/GenBank/DDBJ whole genome shotgun (WGS) entry which is preliminary data.</text>
</comment>
<accession>A0A9D1DVH9</accession>
<reference evidence="1" key="1">
    <citation type="submission" date="2020-10" db="EMBL/GenBank/DDBJ databases">
        <authorList>
            <person name="Gilroy R."/>
        </authorList>
    </citation>
    <scope>NUCLEOTIDE SEQUENCE</scope>
    <source>
        <strain evidence="1">CHK184-20233</strain>
    </source>
</reference>
<gene>
    <name evidence="1" type="ORF">IAB38_06875</name>
</gene>
<protein>
    <submittedName>
        <fullName evidence="1">Uncharacterized protein</fullName>
    </submittedName>
</protein>
<dbReference type="AlphaFoldDB" id="A0A9D1DVH9"/>
<evidence type="ECO:0000313" key="2">
    <source>
        <dbReference type="Proteomes" id="UP000824232"/>
    </source>
</evidence>
<proteinExistence type="predicted"/>
<dbReference type="Proteomes" id="UP000824232">
    <property type="component" value="Unassembled WGS sequence"/>
</dbReference>
<organism evidence="1 2">
    <name type="scientific">Candidatus Onthousia excrementipullorum</name>
    <dbReference type="NCBI Taxonomy" id="2840884"/>
    <lineage>
        <taxon>Bacteria</taxon>
        <taxon>Bacillati</taxon>
        <taxon>Bacillota</taxon>
        <taxon>Bacilli</taxon>
        <taxon>Candidatus Onthousia</taxon>
    </lineage>
</organism>
<dbReference type="EMBL" id="DVHC01000064">
    <property type="protein sequence ID" value="HIR59758.1"/>
    <property type="molecule type" value="Genomic_DNA"/>
</dbReference>
<sequence length="187" mass="22502">MKEIVKNNIINYKLIRIRQNTPVLEYLKRYNFSFRLKQVSPELLEQLKNSDHLIDMKYGNFIAGYGRLKSESFRSSGGLKISDSKENILGSFIIEEKRIIYDAFQPFYKERDSYVYMYGTEFYTDMSMLDVLKEELNRKRQYLIYMGEKVNGCKSESQFHEVSKEELLEYAQNREKGEYSLKKRRYY</sequence>
<reference evidence="1" key="2">
    <citation type="journal article" date="2021" name="PeerJ">
        <title>Extensive microbial diversity within the chicken gut microbiome revealed by metagenomics and culture.</title>
        <authorList>
            <person name="Gilroy R."/>
            <person name="Ravi A."/>
            <person name="Getino M."/>
            <person name="Pursley I."/>
            <person name="Horton D.L."/>
            <person name="Alikhan N.F."/>
            <person name="Baker D."/>
            <person name="Gharbi K."/>
            <person name="Hall N."/>
            <person name="Watson M."/>
            <person name="Adriaenssens E.M."/>
            <person name="Foster-Nyarko E."/>
            <person name="Jarju S."/>
            <person name="Secka A."/>
            <person name="Antonio M."/>
            <person name="Oren A."/>
            <person name="Chaudhuri R.R."/>
            <person name="La Ragione R."/>
            <person name="Hildebrand F."/>
            <person name="Pallen M.J."/>
        </authorList>
    </citation>
    <scope>NUCLEOTIDE SEQUENCE</scope>
    <source>
        <strain evidence="1">CHK184-20233</strain>
    </source>
</reference>
<evidence type="ECO:0000313" key="1">
    <source>
        <dbReference type="EMBL" id="HIR59758.1"/>
    </source>
</evidence>
<name>A0A9D1DVH9_9FIRM</name>